<feature type="region of interest" description="Disordered" evidence="2">
    <location>
        <begin position="232"/>
        <end position="278"/>
    </location>
</feature>
<dbReference type="EMBL" id="CAKASE010000062">
    <property type="protein sequence ID" value="CAG9569205.1"/>
    <property type="molecule type" value="Genomic_DNA"/>
</dbReference>
<evidence type="ECO:0000256" key="2">
    <source>
        <dbReference type="SAM" id="MobiDB-lite"/>
    </source>
</evidence>
<organism evidence="3 4">
    <name type="scientific">Danaus chrysippus</name>
    <name type="common">African queen</name>
    <dbReference type="NCBI Taxonomy" id="151541"/>
    <lineage>
        <taxon>Eukaryota</taxon>
        <taxon>Metazoa</taxon>
        <taxon>Ecdysozoa</taxon>
        <taxon>Arthropoda</taxon>
        <taxon>Hexapoda</taxon>
        <taxon>Insecta</taxon>
        <taxon>Pterygota</taxon>
        <taxon>Neoptera</taxon>
        <taxon>Endopterygota</taxon>
        <taxon>Lepidoptera</taxon>
        <taxon>Glossata</taxon>
        <taxon>Ditrysia</taxon>
        <taxon>Papilionoidea</taxon>
        <taxon>Nymphalidae</taxon>
        <taxon>Danainae</taxon>
        <taxon>Danaini</taxon>
        <taxon>Danaina</taxon>
        <taxon>Danaus</taxon>
        <taxon>Anosia</taxon>
    </lineage>
</organism>
<comment type="caution">
    <text evidence="3">The sequence shown here is derived from an EMBL/GenBank/DDBJ whole genome shotgun (WGS) entry which is preliminary data.</text>
</comment>
<sequence>MAPTKTYHSDRVYSQNFKQKLSKLQRFRTESAPRKTKARERPPLAEEVGVLTDNMAEILRGGIQGAGRRLPPSLFLSKVPVSSCPTCTVPVQLVHKLCPHRNVVQRYQVEQKDSLDDHLDVLTRKLAEKEGRLRLSKSKIRETQNEIENLHAIDQDVRVRYREIMESLRADLLANEKECKKLQEQIEWVSRKRAELRDEVRLGQKLYGEAAAELASNLAEIQKGRSVDVKVTDKPLEPSSTSLRRRKEPTLPRASPVSSLTIKTSPRLSHESIAMRHN</sequence>
<protein>
    <submittedName>
        <fullName evidence="3">(African queen) hypothetical protein</fullName>
    </submittedName>
</protein>
<reference evidence="3" key="1">
    <citation type="submission" date="2021-09" db="EMBL/GenBank/DDBJ databases">
        <authorList>
            <person name="Martin H S."/>
        </authorList>
    </citation>
    <scope>NUCLEOTIDE SEQUENCE</scope>
</reference>
<dbReference type="Proteomes" id="UP000789524">
    <property type="component" value="Unassembled WGS sequence"/>
</dbReference>
<evidence type="ECO:0000256" key="1">
    <source>
        <dbReference type="SAM" id="Coils"/>
    </source>
</evidence>
<keyword evidence="4" id="KW-1185">Reference proteome</keyword>
<name>A0A8J2W6E0_9NEOP</name>
<gene>
    <name evidence="3" type="ORF">DCHRY22_LOCUS8756</name>
</gene>
<dbReference type="AlphaFoldDB" id="A0A8J2W6E0"/>
<feature type="compositionally biased region" description="Polar residues" evidence="2">
    <location>
        <begin position="256"/>
        <end position="267"/>
    </location>
</feature>
<evidence type="ECO:0000313" key="4">
    <source>
        <dbReference type="Proteomes" id="UP000789524"/>
    </source>
</evidence>
<feature type="coiled-coil region" evidence="1">
    <location>
        <begin position="112"/>
        <end position="199"/>
    </location>
</feature>
<evidence type="ECO:0000313" key="3">
    <source>
        <dbReference type="EMBL" id="CAG9569205.1"/>
    </source>
</evidence>
<proteinExistence type="predicted"/>
<dbReference type="OrthoDB" id="6754035at2759"/>
<feature type="compositionally biased region" description="Basic and acidic residues" evidence="2">
    <location>
        <begin position="268"/>
        <end position="278"/>
    </location>
</feature>
<accession>A0A8J2W6E0</accession>
<keyword evidence="1" id="KW-0175">Coiled coil</keyword>